<dbReference type="SUPFAM" id="SSF46626">
    <property type="entry name" value="Cytochrome c"/>
    <property type="match status" value="2"/>
</dbReference>
<feature type="domain" description="Cytochrome c" evidence="9">
    <location>
        <begin position="227"/>
        <end position="352"/>
    </location>
</feature>
<keyword evidence="5" id="KW-0574">Periplasm</keyword>
<dbReference type="GO" id="GO:0004601">
    <property type="term" value="F:peroxidase activity"/>
    <property type="evidence" value="ECO:0007669"/>
    <property type="project" value="UniProtKB-KW"/>
</dbReference>
<evidence type="ECO:0000256" key="1">
    <source>
        <dbReference type="ARBA" id="ARBA00004418"/>
    </source>
</evidence>
<evidence type="ECO:0000256" key="4">
    <source>
        <dbReference type="ARBA" id="ARBA00022729"/>
    </source>
</evidence>
<evidence type="ECO:0000256" key="5">
    <source>
        <dbReference type="ARBA" id="ARBA00022764"/>
    </source>
</evidence>
<dbReference type="PROSITE" id="PS51007">
    <property type="entry name" value="CYTC"/>
    <property type="match status" value="2"/>
</dbReference>
<evidence type="ECO:0000313" key="11">
    <source>
        <dbReference type="Proteomes" id="UP001597512"/>
    </source>
</evidence>
<dbReference type="InterPro" id="IPR051395">
    <property type="entry name" value="Cytochrome_c_Peroxidase/MauG"/>
</dbReference>
<name>A0ABW6AQM1_9BACT</name>
<dbReference type="InterPro" id="IPR009056">
    <property type="entry name" value="Cyt_c-like_dom"/>
</dbReference>
<evidence type="ECO:0000259" key="9">
    <source>
        <dbReference type="PROSITE" id="PS51007"/>
    </source>
</evidence>
<evidence type="ECO:0000256" key="7">
    <source>
        <dbReference type="ARBA" id="ARBA00023004"/>
    </source>
</evidence>
<reference evidence="11" key="1">
    <citation type="journal article" date="2019" name="Int. J. Syst. Evol. Microbiol.">
        <title>The Global Catalogue of Microorganisms (GCM) 10K type strain sequencing project: providing services to taxonomists for standard genome sequencing and annotation.</title>
        <authorList>
            <consortium name="The Broad Institute Genomics Platform"/>
            <consortium name="The Broad Institute Genome Sequencing Center for Infectious Disease"/>
            <person name="Wu L."/>
            <person name="Ma J."/>
        </authorList>
    </citation>
    <scope>NUCLEOTIDE SEQUENCE [LARGE SCALE GENOMIC DNA]</scope>
    <source>
        <strain evidence="11">KCTC 52490</strain>
    </source>
</reference>
<evidence type="ECO:0000256" key="3">
    <source>
        <dbReference type="ARBA" id="ARBA00022723"/>
    </source>
</evidence>
<comment type="subcellular location">
    <subcellularLocation>
        <location evidence="1">Periplasm</location>
    </subcellularLocation>
</comment>
<evidence type="ECO:0000256" key="6">
    <source>
        <dbReference type="ARBA" id="ARBA00023002"/>
    </source>
</evidence>
<evidence type="ECO:0000313" key="10">
    <source>
        <dbReference type="EMBL" id="MFD2937541.1"/>
    </source>
</evidence>
<proteinExistence type="predicted"/>
<dbReference type="PIRSF" id="PIRSF000294">
    <property type="entry name" value="Cytochrome-c_peroxidase"/>
    <property type="match status" value="1"/>
</dbReference>
<dbReference type="PANTHER" id="PTHR30600">
    <property type="entry name" value="CYTOCHROME C PEROXIDASE-RELATED"/>
    <property type="match status" value="1"/>
</dbReference>
<evidence type="ECO:0000256" key="2">
    <source>
        <dbReference type="ARBA" id="ARBA00022617"/>
    </source>
</evidence>
<keyword evidence="7 8" id="KW-0408">Iron</keyword>
<dbReference type="Pfam" id="PF03150">
    <property type="entry name" value="CCP_MauG"/>
    <property type="match status" value="1"/>
</dbReference>
<dbReference type="Proteomes" id="UP001597512">
    <property type="component" value="Unassembled WGS sequence"/>
</dbReference>
<dbReference type="InterPro" id="IPR026259">
    <property type="entry name" value="MauG/Cytc_peroxidase"/>
</dbReference>
<dbReference type="InterPro" id="IPR036909">
    <property type="entry name" value="Cyt_c-like_dom_sf"/>
</dbReference>
<keyword evidence="10" id="KW-0575">Peroxidase</keyword>
<protein>
    <submittedName>
        <fullName evidence="10">Cytochrome-c peroxidase</fullName>
    </submittedName>
</protein>
<organism evidence="10 11">
    <name type="scientific">Spirosoma flavum</name>
    <dbReference type="NCBI Taxonomy" id="2048557"/>
    <lineage>
        <taxon>Bacteria</taxon>
        <taxon>Pseudomonadati</taxon>
        <taxon>Bacteroidota</taxon>
        <taxon>Cytophagia</taxon>
        <taxon>Cytophagales</taxon>
        <taxon>Cytophagaceae</taxon>
        <taxon>Spirosoma</taxon>
    </lineage>
</organism>
<gene>
    <name evidence="10" type="ORF">ACFS25_27460</name>
</gene>
<evidence type="ECO:0000256" key="8">
    <source>
        <dbReference type="PROSITE-ProRule" id="PRU00433"/>
    </source>
</evidence>
<accession>A0ABW6AQM1</accession>
<dbReference type="Gene3D" id="1.10.760.10">
    <property type="entry name" value="Cytochrome c-like domain"/>
    <property type="match status" value="2"/>
</dbReference>
<keyword evidence="3 8" id="KW-0479">Metal-binding</keyword>
<keyword evidence="11" id="KW-1185">Reference proteome</keyword>
<feature type="domain" description="Cytochrome c" evidence="9">
    <location>
        <begin position="40"/>
        <end position="147"/>
    </location>
</feature>
<sequence>MAVVLNACNRQTDGVAPVVLTTVPTSATSVSTSSDVTSLAQIALGKALFWDPILSGGKDVACATCHHPNNAYTDGLDLSLGENAVGYGSARRFILPNDVSFTKRNSPTILNTAYNGMDANGGFNPTTAPMFWDSRMASLELQVTGPMTTFEEMRGHAYTEGMALDSLVARLKAIVDYQPLFQQAFGTQQPITPTNIGKAIAAFERTLVALNSPYDRYQKGDKTAMTAAQIQGMQTFANEGCAVCHSGPMFSDYQAHVLSAPDNAKLAASDAGVNGTYAFRTPTLRNVGLTGPYMHNGTFQSLAQVVNFYDQIGDGNSQNPHVGRQQLDANVRRINLRNNEQAQIVAFRNALTDTGFDRSIPASVPSTLNPGGGIR</sequence>
<dbReference type="PANTHER" id="PTHR30600:SF10">
    <property type="entry name" value="BLL6722 PROTEIN"/>
    <property type="match status" value="1"/>
</dbReference>
<dbReference type="EMBL" id="JBHUOM010000035">
    <property type="protein sequence ID" value="MFD2937541.1"/>
    <property type="molecule type" value="Genomic_DNA"/>
</dbReference>
<keyword evidence="2 8" id="KW-0349">Heme</keyword>
<keyword evidence="6" id="KW-0560">Oxidoreductase</keyword>
<dbReference type="InterPro" id="IPR004852">
    <property type="entry name" value="Di-haem_cyt_c_peroxidsae"/>
</dbReference>
<keyword evidence="4" id="KW-0732">Signal</keyword>
<comment type="caution">
    <text evidence="10">The sequence shown here is derived from an EMBL/GenBank/DDBJ whole genome shotgun (WGS) entry which is preliminary data.</text>
</comment>